<organism evidence="1 2">
    <name type="scientific">Rhododendron molle</name>
    <name type="common">Chinese azalea</name>
    <name type="synonym">Azalea mollis</name>
    <dbReference type="NCBI Taxonomy" id="49168"/>
    <lineage>
        <taxon>Eukaryota</taxon>
        <taxon>Viridiplantae</taxon>
        <taxon>Streptophyta</taxon>
        <taxon>Embryophyta</taxon>
        <taxon>Tracheophyta</taxon>
        <taxon>Spermatophyta</taxon>
        <taxon>Magnoliopsida</taxon>
        <taxon>eudicotyledons</taxon>
        <taxon>Gunneridae</taxon>
        <taxon>Pentapetalae</taxon>
        <taxon>asterids</taxon>
        <taxon>Ericales</taxon>
        <taxon>Ericaceae</taxon>
        <taxon>Ericoideae</taxon>
        <taxon>Rhodoreae</taxon>
        <taxon>Rhododendron</taxon>
    </lineage>
</organism>
<dbReference type="Proteomes" id="UP001062846">
    <property type="component" value="Chromosome 5"/>
</dbReference>
<protein>
    <submittedName>
        <fullName evidence="1">Uncharacterized protein</fullName>
    </submittedName>
</protein>
<evidence type="ECO:0000313" key="2">
    <source>
        <dbReference type="Proteomes" id="UP001062846"/>
    </source>
</evidence>
<name>A0ACC0NRM9_RHOML</name>
<sequence length="97" mass="10997">MLEWRYCRAGQCCRFSLERSSQARRHSVGHGYSGVRVQEARLGVTQTLAMLERLNRFFTHLLDLKTKSATKYYASATDLTGGKNTRALFGICLNSHP</sequence>
<accession>A0ACC0NRM9</accession>
<keyword evidence="2" id="KW-1185">Reference proteome</keyword>
<dbReference type="EMBL" id="CM046392">
    <property type="protein sequence ID" value="KAI8555935.1"/>
    <property type="molecule type" value="Genomic_DNA"/>
</dbReference>
<evidence type="ECO:0000313" key="1">
    <source>
        <dbReference type="EMBL" id="KAI8555935.1"/>
    </source>
</evidence>
<comment type="caution">
    <text evidence="1">The sequence shown here is derived from an EMBL/GenBank/DDBJ whole genome shotgun (WGS) entry which is preliminary data.</text>
</comment>
<gene>
    <name evidence="1" type="ORF">RHMOL_Rhmol05G0214400</name>
</gene>
<reference evidence="1" key="1">
    <citation type="submission" date="2022-02" db="EMBL/GenBank/DDBJ databases">
        <title>Plant Genome Project.</title>
        <authorList>
            <person name="Zhang R.-G."/>
        </authorList>
    </citation>
    <scope>NUCLEOTIDE SEQUENCE</scope>
    <source>
        <strain evidence="1">AT1</strain>
    </source>
</reference>
<proteinExistence type="predicted"/>